<keyword evidence="9" id="KW-1185">Reference proteome</keyword>
<proteinExistence type="predicted"/>
<evidence type="ECO:0000256" key="1">
    <source>
        <dbReference type="ARBA" id="ARBA00022448"/>
    </source>
</evidence>
<dbReference type="EMBL" id="CP012621">
    <property type="protein sequence ID" value="ATG75780.1"/>
    <property type="molecule type" value="Genomic_DNA"/>
</dbReference>
<dbReference type="Pfam" id="PF13442">
    <property type="entry name" value="Cytochrome_CBB3"/>
    <property type="match status" value="1"/>
</dbReference>
<keyword evidence="5 6" id="KW-0408">Iron</keyword>
<keyword evidence="2 6" id="KW-0349">Heme</keyword>
<reference evidence="9" key="1">
    <citation type="submission" date="2015-09" db="EMBL/GenBank/DDBJ databases">
        <authorList>
            <person name="Shao Z."/>
            <person name="Wang L."/>
        </authorList>
    </citation>
    <scope>NUCLEOTIDE SEQUENCE [LARGE SCALE GENOMIC DNA]</scope>
    <source>
        <strain evidence="9">F13-1</strain>
    </source>
</reference>
<keyword evidence="1" id="KW-0813">Transport</keyword>
<gene>
    <name evidence="8" type="ORF">AN401_03195</name>
</gene>
<name>A0A291HUE4_9GAMM</name>
<evidence type="ECO:0000313" key="8">
    <source>
        <dbReference type="EMBL" id="ATG75780.1"/>
    </source>
</evidence>
<organism evidence="8 9">
    <name type="scientific">Zobellella denitrificans</name>
    <dbReference type="NCBI Taxonomy" id="347534"/>
    <lineage>
        <taxon>Bacteria</taxon>
        <taxon>Pseudomonadati</taxon>
        <taxon>Pseudomonadota</taxon>
        <taxon>Gammaproteobacteria</taxon>
        <taxon>Aeromonadales</taxon>
        <taxon>Aeromonadaceae</taxon>
        <taxon>Zobellella</taxon>
    </lineage>
</organism>
<dbReference type="SUPFAM" id="SSF46626">
    <property type="entry name" value="Cytochrome c"/>
    <property type="match status" value="1"/>
</dbReference>
<protein>
    <submittedName>
        <fullName evidence="8">Sulfide dehydrogenase</fullName>
    </submittedName>
</protein>
<dbReference type="InterPro" id="IPR009056">
    <property type="entry name" value="Cyt_c-like_dom"/>
</dbReference>
<dbReference type="PRINTS" id="PR00605">
    <property type="entry name" value="CYTCHROMECIC"/>
</dbReference>
<dbReference type="AlphaFoldDB" id="A0A291HUE4"/>
<evidence type="ECO:0000313" key="9">
    <source>
        <dbReference type="Proteomes" id="UP000217763"/>
    </source>
</evidence>
<dbReference type="PANTHER" id="PTHR37823">
    <property type="entry name" value="CYTOCHROME C-553-LIKE"/>
    <property type="match status" value="1"/>
</dbReference>
<dbReference type="KEGG" id="zdf:AN401_03195"/>
<keyword evidence="3 6" id="KW-0479">Metal-binding</keyword>
<sequence>MALCLPAQAGGDPEAGKRVFLELAQPSCALCHSLKDAGAEGQIGPSLDELKPTEAQVVQAVTNGVGIMPAFKDSLSPEQIADLARYVEQAAGQ</sequence>
<dbReference type="GO" id="GO:0005506">
    <property type="term" value="F:iron ion binding"/>
    <property type="evidence" value="ECO:0007669"/>
    <property type="project" value="InterPro"/>
</dbReference>
<evidence type="ECO:0000256" key="6">
    <source>
        <dbReference type="PROSITE-ProRule" id="PRU00433"/>
    </source>
</evidence>
<dbReference type="InterPro" id="IPR008168">
    <property type="entry name" value="Cyt_C_IC"/>
</dbReference>
<feature type="domain" description="Cytochrome c" evidence="7">
    <location>
        <begin position="11"/>
        <end position="91"/>
    </location>
</feature>
<keyword evidence="4" id="KW-0249">Electron transport</keyword>
<dbReference type="PROSITE" id="PS51007">
    <property type="entry name" value="CYTC"/>
    <property type="match status" value="1"/>
</dbReference>
<evidence type="ECO:0000256" key="4">
    <source>
        <dbReference type="ARBA" id="ARBA00022982"/>
    </source>
</evidence>
<accession>A0A291HUE4</accession>
<dbReference type="GO" id="GO:0020037">
    <property type="term" value="F:heme binding"/>
    <property type="evidence" value="ECO:0007669"/>
    <property type="project" value="InterPro"/>
</dbReference>
<dbReference type="GO" id="GO:0009055">
    <property type="term" value="F:electron transfer activity"/>
    <property type="evidence" value="ECO:0007669"/>
    <property type="project" value="InterPro"/>
</dbReference>
<evidence type="ECO:0000256" key="3">
    <source>
        <dbReference type="ARBA" id="ARBA00022723"/>
    </source>
</evidence>
<evidence type="ECO:0000259" key="7">
    <source>
        <dbReference type="PROSITE" id="PS51007"/>
    </source>
</evidence>
<dbReference type="Proteomes" id="UP000217763">
    <property type="component" value="Chromosome"/>
</dbReference>
<evidence type="ECO:0000256" key="5">
    <source>
        <dbReference type="ARBA" id="ARBA00023004"/>
    </source>
</evidence>
<dbReference type="InterPro" id="IPR051811">
    <property type="entry name" value="Cytochrome_c550/c551-like"/>
</dbReference>
<evidence type="ECO:0000256" key="2">
    <source>
        <dbReference type="ARBA" id="ARBA00022617"/>
    </source>
</evidence>
<dbReference type="PANTHER" id="PTHR37823:SF1">
    <property type="entry name" value="CYTOCHROME C-553-LIKE"/>
    <property type="match status" value="1"/>
</dbReference>
<dbReference type="Gene3D" id="1.10.760.10">
    <property type="entry name" value="Cytochrome c-like domain"/>
    <property type="match status" value="1"/>
</dbReference>
<dbReference type="InterPro" id="IPR036909">
    <property type="entry name" value="Cyt_c-like_dom_sf"/>
</dbReference>